<name>A0A1N7GAZ7_9GAMM</name>
<evidence type="ECO:0000313" key="1">
    <source>
        <dbReference type="EMBL" id="SIS09740.1"/>
    </source>
</evidence>
<dbReference type="EMBL" id="FTNU01000030">
    <property type="protein sequence ID" value="SIS09740.1"/>
    <property type="molecule type" value="Genomic_DNA"/>
</dbReference>
<evidence type="ECO:0000313" key="2">
    <source>
        <dbReference type="Proteomes" id="UP000187495"/>
    </source>
</evidence>
<organism evidence="1 2">
    <name type="scientific">Moraxella cuniculi DSM 21768</name>
    <dbReference type="NCBI Taxonomy" id="1122245"/>
    <lineage>
        <taxon>Bacteria</taxon>
        <taxon>Pseudomonadati</taxon>
        <taxon>Pseudomonadota</taxon>
        <taxon>Gammaproteobacteria</taxon>
        <taxon>Moraxellales</taxon>
        <taxon>Moraxellaceae</taxon>
        <taxon>Moraxella</taxon>
    </lineage>
</organism>
<protein>
    <recommendedName>
        <fullName evidence="3">Ribbon-helix-helix protein, copG family</fullName>
    </recommendedName>
</protein>
<evidence type="ECO:0008006" key="3">
    <source>
        <dbReference type="Google" id="ProtNLM"/>
    </source>
</evidence>
<dbReference type="RefSeq" id="WP_076556238.1">
    <property type="nucleotide sequence ID" value="NZ_FTNU01000030.1"/>
</dbReference>
<proteinExistence type="predicted"/>
<sequence length="65" mass="7295">MALTPSQIVAKSDARRGMKAKSYKLPTTLIDKIAELSAQHNISQGELLRQAVELWELSFNTQHTE</sequence>
<keyword evidence="2" id="KW-1185">Reference proteome</keyword>
<accession>A0A1N7GAZ7</accession>
<gene>
    <name evidence="1" type="ORF">SAMN02745664_1306</name>
</gene>
<dbReference type="AlphaFoldDB" id="A0A1N7GAZ7"/>
<dbReference type="Proteomes" id="UP000187495">
    <property type="component" value="Unassembled WGS sequence"/>
</dbReference>
<reference evidence="2" key="1">
    <citation type="submission" date="2017-01" db="EMBL/GenBank/DDBJ databases">
        <authorList>
            <person name="Varghese N."/>
            <person name="Submissions S."/>
        </authorList>
    </citation>
    <scope>NUCLEOTIDE SEQUENCE [LARGE SCALE GENOMIC DNA]</scope>
    <source>
        <strain evidence="2">DSM 21768</strain>
    </source>
</reference>